<dbReference type="PANTHER" id="PTHR42870:SF1">
    <property type="entry name" value="NON-SPECIFIC LIPID-TRANSFER PROTEIN-LIKE 2"/>
    <property type="match status" value="1"/>
</dbReference>
<dbReference type="InterPro" id="IPR016039">
    <property type="entry name" value="Thiolase-like"/>
</dbReference>
<dbReference type="OrthoDB" id="9790314at2"/>
<feature type="domain" description="Thiolase C-terminal" evidence="2">
    <location>
        <begin position="241"/>
        <end position="386"/>
    </location>
</feature>
<feature type="domain" description="Thiolase N-terminal" evidence="1">
    <location>
        <begin position="13"/>
        <end position="228"/>
    </location>
</feature>
<dbReference type="CDD" id="cd00829">
    <property type="entry name" value="SCP-x_thiolase"/>
    <property type="match status" value="1"/>
</dbReference>
<dbReference type="PIRSF" id="PIRSF000429">
    <property type="entry name" value="Ac-CoA_Ac_transf"/>
    <property type="match status" value="1"/>
</dbReference>
<dbReference type="Pfam" id="PF22691">
    <property type="entry name" value="Thiolase_C_1"/>
    <property type="match status" value="1"/>
</dbReference>
<dbReference type="InterPro" id="IPR055140">
    <property type="entry name" value="Thiolase_C_2"/>
</dbReference>
<evidence type="ECO:0000259" key="1">
    <source>
        <dbReference type="Pfam" id="PF00108"/>
    </source>
</evidence>
<dbReference type="GO" id="GO:0003988">
    <property type="term" value="F:acetyl-CoA C-acyltransferase activity"/>
    <property type="evidence" value="ECO:0007669"/>
    <property type="project" value="UniProtKB-ARBA"/>
</dbReference>
<name>A0A1H2S7Q3_9RHOB</name>
<sequence>MTAPASHIRASHVLGAHVTPFGKLEGSSTVSLMTEAAQGALDAAGLQRSDIDGLICGYSTALPHLMLATVFSEHFGLRPNYAHAIQMGGGTGAGMLMLGDALIRAGEAHTILVVGGENRLTGMSRDAAVQTLAQVGHPKAESPLGATIPAYYALTAARYLHETGASQADLAELAVLMRRLASDTPGAQLTAPIAVDDVLGSKTIADPLKLMDCCPISDGGAAVILSAEPGEGPGMRIIGAGQAHTHQHISEAPDDICLGAKLASARAFERAGASVADMGYLAVYDSFTVTLALLLEALGVCAPGQAGKDAAAGRFARMGDLPLNTHGGLLSYGHCGVAGAMAHFVEAWRQMTGRAGPRQIAGEPALGLYHGDGGVLSSHVSLILERTS</sequence>
<dbReference type="RefSeq" id="WP_092679607.1">
    <property type="nucleotide sequence ID" value="NZ_FNMZ01000001.1"/>
</dbReference>
<dbReference type="Pfam" id="PF00108">
    <property type="entry name" value="Thiolase_N"/>
    <property type="match status" value="1"/>
</dbReference>
<dbReference type="STRING" id="356660.SAMN05444336_101576"/>
<dbReference type="Gene3D" id="3.40.47.10">
    <property type="match status" value="1"/>
</dbReference>
<dbReference type="SUPFAM" id="SSF53901">
    <property type="entry name" value="Thiolase-like"/>
    <property type="match status" value="1"/>
</dbReference>
<dbReference type="InterPro" id="IPR002155">
    <property type="entry name" value="Thiolase"/>
</dbReference>
<organism evidence="3 4">
    <name type="scientific">Albimonas donghaensis</name>
    <dbReference type="NCBI Taxonomy" id="356660"/>
    <lineage>
        <taxon>Bacteria</taxon>
        <taxon>Pseudomonadati</taxon>
        <taxon>Pseudomonadota</taxon>
        <taxon>Alphaproteobacteria</taxon>
        <taxon>Rhodobacterales</taxon>
        <taxon>Paracoccaceae</taxon>
        <taxon>Albimonas</taxon>
    </lineage>
</organism>
<evidence type="ECO:0000313" key="4">
    <source>
        <dbReference type="Proteomes" id="UP000199118"/>
    </source>
</evidence>
<dbReference type="PANTHER" id="PTHR42870">
    <property type="entry name" value="ACETYL-COA C-ACETYLTRANSFERASE"/>
    <property type="match status" value="1"/>
</dbReference>
<keyword evidence="3" id="KW-0808">Transferase</keyword>
<proteinExistence type="predicted"/>
<dbReference type="AlphaFoldDB" id="A0A1H2S7Q3"/>
<reference evidence="3 4" key="1">
    <citation type="submission" date="2016-10" db="EMBL/GenBank/DDBJ databases">
        <authorList>
            <person name="de Groot N.N."/>
        </authorList>
    </citation>
    <scope>NUCLEOTIDE SEQUENCE [LARGE SCALE GENOMIC DNA]</scope>
    <source>
        <strain evidence="3 4">DSM 17890</strain>
    </source>
</reference>
<dbReference type="EMBL" id="FNMZ01000001">
    <property type="protein sequence ID" value="SDW27697.1"/>
    <property type="molecule type" value="Genomic_DNA"/>
</dbReference>
<evidence type="ECO:0000259" key="2">
    <source>
        <dbReference type="Pfam" id="PF22691"/>
    </source>
</evidence>
<evidence type="ECO:0000313" key="3">
    <source>
        <dbReference type="EMBL" id="SDW27697.1"/>
    </source>
</evidence>
<accession>A0A1H2S7Q3</accession>
<protein>
    <submittedName>
        <fullName evidence="3">Acetyl-CoA acetyltransferase</fullName>
    </submittedName>
</protein>
<dbReference type="Proteomes" id="UP000199118">
    <property type="component" value="Unassembled WGS sequence"/>
</dbReference>
<dbReference type="InterPro" id="IPR020616">
    <property type="entry name" value="Thiolase_N"/>
</dbReference>
<gene>
    <name evidence="3" type="ORF">SAMN05444336_101576</name>
</gene>
<keyword evidence="4" id="KW-1185">Reference proteome</keyword>